<feature type="compositionally biased region" description="Basic and acidic residues" evidence="1">
    <location>
        <begin position="219"/>
        <end position="229"/>
    </location>
</feature>
<feature type="compositionally biased region" description="Acidic residues" evidence="1">
    <location>
        <begin position="196"/>
        <end position="207"/>
    </location>
</feature>
<evidence type="ECO:0000313" key="2">
    <source>
        <dbReference type="EMBL" id="TWP33005.1"/>
    </source>
</evidence>
<dbReference type="AlphaFoldDB" id="A0A563DS00"/>
<dbReference type="EMBL" id="VCQV01000051">
    <property type="protein sequence ID" value="TWP33005.1"/>
    <property type="molecule type" value="Genomic_DNA"/>
</dbReference>
<dbReference type="Proteomes" id="UP000320244">
    <property type="component" value="Unassembled WGS sequence"/>
</dbReference>
<gene>
    <name evidence="2" type="ORF">FGL98_22685</name>
</gene>
<feature type="region of interest" description="Disordered" evidence="1">
    <location>
        <begin position="196"/>
        <end position="229"/>
    </location>
</feature>
<organism evidence="2 3">
    <name type="scientific">Leekyejoonella antrihumi</name>
    <dbReference type="NCBI Taxonomy" id="1660198"/>
    <lineage>
        <taxon>Bacteria</taxon>
        <taxon>Bacillati</taxon>
        <taxon>Actinomycetota</taxon>
        <taxon>Actinomycetes</taxon>
        <taxon>Micrococcales</taxon>
        <taxon>Dermacoccaceae</taxon>
        <taxon>Leekyejoonella</taxon>
    </lineage>
</organism>
<name>A0A563DS00_9MICO</name>
<reference evidence="2 3" key="2">
    <citation type="submission" date="2019-08" db="EMBL/GenBank/DDBJ databases">
        <title>Jejuicoccus antrihumi gen. nov., sp. nov., a new member of the family Dermacoccaceae isolated from a cave.</title>
        <authorList>
            <person name="Schumann P."/>
            <person name="Kim I.S."/>
        </authorList>
    </citation>
    <scope>NUCLEOTIDE SEQUENCE [LARGE SCALE GENOMIC DNA]</scope>
    <source>
        <strain evidence="2 3">C5-26</strain>
    </source>
</reference>
<sequence>MIPTSPANALGPYARVIRQVLIDVVRSRHERSAEAHQVMETRYAIAYGGMWRDLLDDIHEALTGRGFQSHKMLPGGYQVPVVNNCLVYVCRLPDSPDAVSSFASSPTRKNGFTAQPPEAMLFKPGYFEGDESHNDASEESELHRALRAVPDTMPVVLVTVQSSPLQLQSIRWGIAMLDESGAVNLRGQELLWEPESGVDTEVSEVESFDQGTPVVPPVELREQKDRPDA</sequence>
<proteinExistence type="predicted"/>
<evidence type="ECO:0000313" key="3">
    <source>
        <dbReference type="Proteomes" id="UP000320244"/>
    </source>
</evidence>
<comment type="caution">
    <text evidence="2">The sequence shown here is derived from an EMBL/GenBank/DDBJ whole genome shotgun (WGS) entry which is preliminary data.</text>
</comment>
<keyword evidence="3" id="KW-1185">Reference proteome</keyword>
<protein>
    <submittedName>
        <fullName evidence="2">Uncharacterized protein</fullName>
    </submittedName>
</protein>
<reference evidence="2 3" key="1">
    <citation type="submission" date="2019-05" db="EMBL/GenBank/DDBJ databases">
        <authorList>
            <person name="Lee S.D."/>
        </authorList>
    </citation>
    <scope>NUCLEOTIDE SEQUENCE [LARGE SCALE GENOMIC DNA]</scope>
    <source>
        <strain evidence="2 3">C5-26</strain>
    </source>
</reference>
<dbReference type="OrthoDB" id="4571398at2"/>
<evidence type="ECO:0000256" key="1">
    <source>
        <dbReference type="SAM" id="MobiDB-lite"/>
    </source>
</evidence>
<dbReference type="RefSeq" id="WP_146320804.1">
    <property type="nucleotide sequence ID" value="NZ_VCQV01000051.1"/>
</dbReference>
<accession>A0A563DS00</accession>